<keyword evidence="1" id="KW-0479">Metal-binding</keyword>
<sequence length="326" mass="35734">MKVYVHYEEGSDESLHKTLKLTLPKKWADKETNKVLDLFLESYNAKNPGNLLEMGSVHLENSRGQKMSGQDLVKDLMNDREDIHVRPGAPPAHQEAPAAKEQKSEAQTNEGKLRCRNYGCNQWYLEAENGPEACGHHTAPPIFHDARKGWSCCAKRVYDWDEFQQIAGCARGPHSTVDPQVTFAASPTVAAADAAEAKNPGPVLKSIDQFNEANPEAVTAAASAVQTLKVSGQKCTRRGDGTAKCTNKGCQRDFVVAENTPRSCTYHAANPVFHDTGKYWSCCPGKVKYDFDDFMKIAGCCTGYHQDGSGEFDNPESLPPAPPTNS</sequence>
<feature type="domain" description="CHORD" evidence="5">
    <location>
        <begin position="245"/>
        <end position="305"/>
    </location>
</feature>
<evidence type="ECO:0000256" key="1">
    <source>
        <dbReference type="ARBA" id="ARBA00022723"/>
    </source>
</evidence>
<dbReference type="Gene3D" id="4.10.1130.20">
    <property type="match status" value="2"/>
</dbReference>
<evidence type="ECO:0000313" key="6">
    <source>
        <dbReference type="EMBL" id="CAE0627847.1"/>
    </source>
</evidence>
<gene>
    <name evidence="6" type="ORF">HAKA00212_LOCUS6526</name>
</gene>
<name>A0A6V2Q7H8_HETAK</name>
<evidence type="ECO:0000259" key="5">
    <source>
        <dbReference type="PROSITE" id="PS51401"/>
    </source>
</evidence>
<dbReference type="InterPro" id="IPR039790">
    <property type="entry name" value="CHRD1"/>
</dbReference>
<evidence type="ECO:0000256" key="4">
    <source>
        <dbReference type="SAM" id="MobiDB-lite"/>
    </source>
</evidence>
<reference evidence="6" key="1">
    <citation type="submission" date="2021-01" db="EMBL/GenBank/DDBJ databases">
        <authorList>
            <person name="Corre E."/>
            <person name="Pelletier E."/>
            <person name="Niang G."/>
            <person name="Scheremetjew M."/>
            <person name="Finn R."/>
            <person name="Kale V."/>
            <person name="Holt S."/>
            <person name="Cochrane G."/>
            <person name="Meng A."/>
            <person name="Brown T."/>
            <person name="Cohen L."/>
        </authorList>
    </citation>
    <scope>NUCLEOTIDE SEQUENCE</scope>
    <source>
        <strain evidence="6">CCMP3107</strain>
    </source>
</reference>
<dbReference type="PANTHER" id="PTHR46983">
    <property type="entry name" value="CYSTEINE AND HISTIDINE-RICH DOMAIN-CONTAINING PROTEIN 1"/>
    <property type="match status" value="1"/>
</dbReference>
<accession>A0A6V2Q7H8</accession>
<keyword evidence="3" id="KW-0862">Zinc</keyword>
<dbReference type="InterPro" id="IPR007051">
    <property type="entry name" value="CHORD_dom"/>
</dbReference>
<evidence type="ECO:0000256" key="2">
    <source>
        <dbReference type="ARBA" id="ARBA00022737"/>
    </source>
</evidence>
<dbReference type="PANTHER" id="PTHR46983:SF3">
    <property type="entry name" value="CHPADIPLOID STATE MAINTENANCE PROTEIN CHPA"/>
    <property type="match status" value="1"/>
</dbReference>
<feature type="domain" description="CHORD" evidence="5">
    <location>
        <begin position="115"/>
        <end position="174"/>
    </location>
</feature>
<proteinExistence type="predicted"/>
<organism evidence="6">
    <name type="scientific">Heterosigma akashiwo</name>
    <name type="common">Chromophytic alga</name>
    <name type="synonym">Heterosigma carterae</name>
    <dbReference type="NCBI Taxonomy" id="2829"/>
    <lineage>
        <taxon>Eukaryota</taxon>
        <taxon>Sar</taxon>
        <taxon>Stramenopiles</taxon>
        <taxon>Ochrophyta</taxon>
        <taxon>Raphidophyceae</taxon>
        <taxon>Chattonellales</taxon>
        <taxon>Chattonellaceae</taxon>
        <taxon>Heterosigma</taxon>
    </lineage>
</organism>
<feature type="region of interest" description="Disordered" evidence="4">
    <location>
        <begin position="83"/>
        <end position="108"/>
    </location>
</feature>
<protein>
    <recommendedName>
        <fullName evidence="5">CHORD domain-containing protein</fullName>
    </recommendedName>
</protein>
<dbReference type="PROSITE" id="PS51401">
    <property type="entry name" value="CHORD"/>
    <property type="match status" value="2"/>
</dbReference>
<dbReference type="Pfam" id="PF04968">
    <property type="entry name" value="CHORD"/>
    <property type="match status" value="2"/>
</dbReference>
<dbReference type="EMBL" id="HBIU01014108">
    <property type="protein sequence ID" value="CAE0627847.1"/>
    <property type="molecule type" value="Transcribed_RNA"/>
</dbReference>
<dbReference type="GO" id="GO:0046872">
    <property type="term" value="F:metal ion binding"/>
    <property type="evidence" value="ECO:0007669"/>
    <property type="project" value="UniProtKB-KW"/>
</dbReference>
<evidence type="ECO:0000256" key="3">
    <source>
        <dbReference type="ARBA" id="ARBA00022833"/>
    </source>
</evidence>
<keyword evidence="2" id="KW-0677">Repeat</keyword>
<dbReference type="AlphaFoldDB" id="A0A6V2Q7H8"/>